<keyword evidence="2" id="KW-0805">Transcription regulation</keyword>
<dbReference type="OrthoDB" id="8954631at2"/>
<evidence type="ECO:0000256" key="1">
    <source>
        <dbReference type="ARBA" id="ARBA00009437"/>
    </source>
</evidence>
<comment type="similarity">
    <text evidence="1">Belongs to the LysR transcriptional regulatory family.</text>
</comment>
<dbReference type="KEGG" id="boz:DBV39_07245"/>
<dbReference type="Proteomes" id="UP000244571">
    <property type="component" value="Chromosome"/>
</dbReference>
<proteinExistence type="inferred from homology"/>
<dbReference type="RefSeq" id="WP_108623153.1">
    <property type="nucleotide sequence ID" value="NZ_CP028901.1"/>
</dbReference>
<dbReference type="GO" id="GO:0003677">
    <property type="term" value="F:DNA binding"/>
    <property type="evidence" value="ECO:0007669"/>
    <property type="project" value="UniProtKB-KW"/>
</dbReference>
<dbReference type="Gene3D" id="1.10.10.10">
    <property type="entry name" value="Winged helix-like DNA-binding domain superfamily/Winged helix DNA-binding domain"/>
    <property type="match status" value="1"/>
</dbReference>
<dbReference type="GO" id="GO:0003700">
    <property type="term" value="F:DNA-binding transcription factor activity"/>
    <property type="evidence" value="ECO:0007669"/>
    <property type="project" value="InterPro"/>
</dbReference>
<dbReference type="Pfam" id="PF00126">
    <property type="entry name" value="HTH_1"/>
    <property type="match status" value="1"/>
</dbReference>
<evidence type="ECO:0000256" key="4">
    <source>
        <dbReference type="ARBA" id="ARBA00023163"/>
    </source>
</evidence>
<keyword evidence="7" id="KW-1185">Reference proteome</keyword>
<dbReference type="InterPro" id="IPR036390">
    <property type="entry name" value="WH_DNA-bd_sf"/>
</dbReference>
<dbReference type="SUPFAM" id="SSF53850">
    <property type="entry name" value="Periplasmic binding protein-like II"/>
    <property type="match status" value="1"/>
</dbReference>
<dbReference type="CDD" id="cd08422">
    <property type="entry name" value="PBP2_CrgA_like"/>
    <property type="match status" value="1"/>
</dbReference>
<gene>
    <name evidence="6" type="ORF">DBV39_07245</name>
</gene>
<dbReference type="PROSITE" id="PS50931">
    <property type="entry name" value="HTH_LYSR"/>
    <property type="match status" value="1"/>
</dbReference>
<evidence type="ECO:0000259" key="5">
    <source>
        <dbReference type="PROSITE" id="PS50931"/>
    </source>
</evidence>
<dbReference type="AlphaFoldDB" id="A0A2R4XPF8"/>
<evidence type="ECO:0000256" key="3">
    <source>
        <dbReference type="ARBA" id="ARBA00023125"/>
    </source>
</evidence>
<accession>A0A2R4XPF8</accession>
<sequence>MDRFVQLEAFVAAASLGSFSEAARAEGVSPTLIGRRIDALEARLGVRLFIRSTRRLSLTMEGQTFLEEVPSLLEAFRETEMRISQSSATPSGLLRLTAPAGFGRRHVAPLLPGLRARHPGLSFSLDLSDHFVDLVSQRVDCAIRIGELSDSSLVGTRLADNQRVVVASPHYLGRAGTPQSPHDLKHHECLSLAAHSGQNRGWLFRIDGQTQAVRIQGSMACSDGSVLHAWCLEGFGLAWRSLWEVRQDIQDKRLVTVLDTFRAPPSGIFALMPERRLTPPKVRVLIDWLKYHYQRPDYWLA</sequence>
<keyword evidence="3" id="KW-0238">DNA-binding</keyword>
<evidence type="ECO:0000313" key="7">
    <source>
        <dbReference type="Proteomes" id="UP000244571"/>
    </source>
</evidence>
<dbReference type="PANTHER" id="PTHR30537">
    <property type="entry name" value="HTH-TYPE TRANSCRIPTIONAL REGULATOR"/>
    <property type="match status" value="1"/>
</dbReference>
<name>A0A2R4XPF8_9BURK</name>
<dbReference type="SUPFAM" id="SSF46785">
    <property type="entry name" value="Winged helix' DNA-binding domain"/>
    <property type="match status" value="1"/>
</dbReference>
<protein>
    <submittedName>
        <fullName evidence="6">LysR family transcriptional regulator</fullName>
    </submittedName>
</protein>
<dbReference type="FunFam" id="3.40.190.290:FF:000001">
    <property type="entry name" value="Transcriptional regulator, LysR family"/>
    <property type="match status" value="1"/>
</dbReference>
<dbReference type="InterPro" id="IPR005119">
    <property type="entry name" value="LysR_subst-bd"/>
</dbReference>
<dbReference type="InterPro" id="IPR000847">
    <property type="entry name" value="LysR_HTH_N"/>
</dbReference>
<dbReference type="Gene3D" id="3.40.190.290">
    <property type="match status" value="1"/>
</dbReference>
<organism evidence="6 7">
    <name type="scientific">Orrella marina</name>
    <dbReference type="NCBI Taxonomy" id="2163011"/>
    <lineage>
        <taxon>Bacteria</taxon>
        <taxon>Pseudomonadati</taxon>
        <taxon>Pseudomonadota</taxon>
        <taxon>Betaproteobacteria</taxon>
        <taxon>Burkholderiales</taxon>
        <taxon>Alcaligenaceae</taxon>
        <taxon>Orrella</taxon>
    </lineage>
</organism>
<dbReference type="PANTHER" id="PTHR30537:SF5">
    <property type="entry name" value="HTH-TYPE TRANSCRIPTIONAL ACTIVATOR TTDR-RELATED"/>
    <property type="match status" value="1"/>
</dbReference>
<dbReference type="InterPro" id="IPR036388">
    <property type="entry name" value="WH-like_DNA-bd_sf"/>
</dbReference>
<dbReference type="Pfam" id="PF03466">
    <property type="entry name" value="LysR_substrate"/>
    <property type="match status" value="1"/>
</dbReference>
<dbReference type="InterPro" id="IPR058163">
    <property type="entry name" value="LysR-type_TF_proteobact-type"/>
</dbReference>
<dbReference type="EMBL" id="CP028901">
    <property type="protein sequence ID" value="AWB35697.1"/>
    <property type="molecule type" value="Genomic_DNA"/>
</dbReference>
<feature type="domain" description="HTH lysR-type" evidence="5">
    <location>
        <begin position="1"/>
        <end position="59"/>
    </location>
</feature>
<reference evidence="6 7" key="1">
    <citation type="submission" date="2018-04" db="EMBL/GenBank/DDBJ databases">
        <title>Bordetella sp. HZ20 isolated from seawater.</title>
        <authorList>
            <person name="Sun C."/>
        </authorList>
    </citation>
    <scope>NUCLEOTIDE SEQUENCE [LARGE SCALE GENOMIC DNA]</scope>
    <source>
        <strain evidence="6 7">HZ20</strain>
    </source>
</reference>
<keyword evidence="4" id="KW-0804">Transcription</keyword>
<evidence type="ECO:0000313" key="6">
    <source>
        <dbReference type="EMBL" id="AWB35697.1"/>
    </source>
</evidence>
<dbReference type="FunFam" id="1.10.10.10:FF:000001">
    <property type="entry name" value="LysR family transcriptional regulator"/>
    <property type="match status" value="1"/>
</dbReference>
<evidence type="ECO:0000256" key="2">
    <source>
        <dbReference type="ARBA" id="ARBA00023015"/>
    </source>
</evidence>